<evidence type="ECO:0000256" key="9">
    <source>
        <dbReference type="ARBA" id="ARBA00023136"/>
    </source>
</evidence>
<evidence type="ECO:0000256" key="8">
    <source>
        <dbReference type="ARBA" id="ARBA00022989"/>
    </source>
</evidence>
<evidence type="ECO:0000256" key="5">
    <source>
        <dbReference type="ARBA" id="ARBA00022741"/>
    </source>
</evidence>
<feature type="transmembrane region" description="Helical" evidence="10">
    <location>
        <begin position="70"/>
        <end position="89"/>
    </location>
</feature>
<keyword evidence="6" id="KW-0067">ATP-binding</keyword>
<dbReference type="Pfam" id="PF00702">
    <property type="entry name" value="Hydrolase"/>
    <property type="match status" value="1"/>
</dbReference>
<dbReference type="SFLD" id="SFLDF00027">
    <property type="entry name" value="p-type_atpase"/>
    <property type="match status" value="1"/>
</dbReference>
<dbReference type="NCBIfam" id="TIGR01494">
    <property type="entry name" value="ATPase_P-type"/>
    <property type="match status" value="2"/>
</dbReference>
<evidence type="ECO:0000256" key="3">
    <source>
        <dbReference type="ARBA" id="ARBA00022475"/>
    </source>
</evidence>
<proteinExistence type="inferred from homology"/>
<dbReference type="InterPro" id="IPR050510">
    <property type="entry name" value="Cation_transp_ATPase_P-type"/>
</dbReference>
<dbReference type="InterPro" id="IPR023214">
    <property type="entry name" value="HAD_sf"/>
</dbReference>
<dbReference type="PRINTS" id="PR00119">
    <property type="entry name" value="CATATPASE"/>
</dbReference>
<dbReference type="Gene3D" id="1.20.1110.10">
    <property type="entry name" value="Calcium-transporting ATPase, transmembrane domain"/>
    <property type="match status" value="1"/>
</dbReference>
<dbReference type="PANTHER" id="PTHR43294:SF21">
    <property type="entry name" value="CATION TRANSPORTING ATPASE"/>
    <property type="match status" value="1"/>
</dbReference>
<keyword evidence="7" id="KW-1278">Translocase</keyword>
<keyword evidence="5" id="KW-0547">Nucleotide-binding</keyword>
<feature type="domain" description="Cation-transporting P-type ATPase N-terminal" evidence="11">
    <location>
        <begin position="2"/>
        <end position="66"/>
    </location>
</feature>
<sequence length="838" mass="90036">MAEVHVSQDGGGLTEREAQERLLREGPNELGQDRGRAVWYLVLGTLREPMFILLLGAGAVYFLIGAPFEAAVLFGFASLSVAITVAQEIRTERTIRTLRDLSSPRSLVIRDGTARRIPSRDVVRGDWLIVGEGDRVTADADVMTAVDLTVDESLLTGESVPVGKRAWTTAPFETSLGSAEDRFRIFSGSLVVRGQGRAVVRQTGEHTQLGRIGVGIGQIDREPPRLQKQTRRLVRIFGIMAVLLSLTMALGYGLSGLSWKEAALAAIAQAMALLPEEFPLILTVFIVMGAIRIAKARVLTRQAAAIESLGSANVICTDKTGTLTENRMEVVELRDELGLPVAFDQPEGGDRRKSGWLLGLAAAASREASFDPMEQAIFRRSGSVEAAWGQPIREFPITSDLPAMGRLWFEAMAEVSRLAVKGAPETVLGFCDLTVDARNHLLEIAASMAARGLRVLALAQAEGVADELTELQAIPLDFQGLIGLVDPIRPGVREAIAACRSAGIRLIMITGDHPETATAIARDAGLPYGSAVTGKQLQGATGEEFRRLLQEASIFARILPEQKLRIVNALKAEGAVVAMTGDGVNDAQALKSAHIGIAMGGRGTDVAREAAAIVLLDDDFNSIVRTIKLGRRIFDNLRKAMGYVLAMHVPIAGLAFLPLAFGLPPMLGPIHIAFMEMIIDPVCSIVFEAEKAEDDIMKRPPRPADEPLLPMKLILSHLAQGMIALLAVSAVYVTSIYRDLPADIARGQAFVSLVMINLVLIIEDRTFSRSLITSIVRPNLPLLIIAMVAVTLVGLMLTVPFLRQLFGFGAITLADAGISAVAALGVLLLLVIGKKLFA</sequence>
<comment type="subcellular location">
    <subcellularLocation>
        <location evidence="1">Cell membrane</location>
        <topology evidence="1">Multi-pass membrane protein</topology>
    </subcellularLocation>
</comment>
<dbReference type="SUPFAM" id="SSF56784">
    <property type="entry name" value="HAD-like"/>
    <property type="match status" value="1"/>
</dbReference>
<dbReference type="Gene3D" id="2.70.150.10">
    <property type="entry name" value="Calcium-transporting ATPase, cytoplasmic transduction domain A"/>
    <property type="match status" value="1"/>
</dbReference>
<keyword evidence="13" id="KW-1185">Reference proteome</keyword>
<dbReference type="Gene3D" id="3.40.50.1000">
    <property type="entry name" value="HAD superfamily/HAD-like"/>
    <property type="match status" value="1"/>
</dbReference>
<dbReference type="EMBL" id="JBHUIP010000006">
    <property type="protein sequence ID" value="MFD2262940.1"/>
    <property type="molecule type" value="Genomic_DNA"/>
</dbReference>
<organism evidence="12 13">
    <name type="scientific">Lacibacterium aquatile</name>
    <dbReference type="NCBI Taxonomy" id="1168082"/>
    <lineage>
        <taxon>Bacteria</taxon>
        <taxon>Pseudomonadati</taxon>
        <taxon>Pseudomonadota</taxon>
        <taxon>Alphaproteobacteria</taxon>
        <taxon>Rhodospirillales</taxon>
        <taxon>Rhodospirillaceae</taxon>
    </lineage>
</organism>
<protein>
    <submittedName>
        <fullName evidence="12">Cation-translocating P-type ATPase</fullName>
    </submittedName>
</protein>
<comment type="similarity">
    <text evidence="2">Belongs to the cation transport ATPase (P-type) (TC 3.A.3) family. Type IIA subfamily.</text>
</comment>
<evidence type="ECO:0000256" key="10">
    <source>
        <dbReference type="SAM" id="Phobius"/>
    </source>
</evidence>
<accession>A0ABW5DQA2</accession>
<dbReference type="Proteomes" id="UP001597295">
    <property type="component" value="Unassembled WGS sequence"/>
</dbReference>
<dbReference type="SFLD" id="SFLDS00003">
    <property type="entry name" value="Haloacid_Dehalogenase"/>
    <property type="match status" value="1"/>
</dbReference>
<feature type="transmembrane region" description="Helical" evidence="10">
    <location>
        <begin position="38"/>
        <end position="64"/>
    </location>
</feature>
<dbReference type="InterPro" id="IPR004014">
    <property type="entry name" value="ATPase_P-typ_cation-transptr_N"/>
</dbReference>
<keyword evidence="3" id="KW-1003">Cell membrane</keyword>
<feature type="transmembrane region" description="Helical" evidence="10">
    <location>
        <begin position="266"/>
        <end position="291"/>
    </location>
</feature>
<dbReference type="RefSeq" id="WP_379875909.1">
    <property type="nucleotide sequence ID" value="NZ_JBHUIP010000006.1"/>
</dbReference>
<feature type="transmembrane region" description="Helical" evidence="10">
    <location>
        <begin position="782"/>
        <end position="802"/>
    </location>
</feature>
<evidence type="ECO:0000256" key="7">
    <source>
        <dbReference type="ARBA" id="ARBA00022967"/>
    </source>
</evidence>
<dbReference type="Pfam" id="PF00689">
    <property type="entry name" value="Cation_ATPase_C"/>
    <property type="match status" value="1"/>
</dbReference>
<evidence type="ECO:0000256" key="2">
    <source>
        <dbReference type="ARBA" id="ARBA00005675"/>
    </source>
</evidence>
<dbReference type="Gene3D" id="3.40.1110.10">
    <property type="entry name" value="Calcium-transporting ATPase, cytoplasmic domain N"/>
    <property type="match status" value="1"/>
</dbReference>
<gene>
    <name evidence="12" type="ORF">ACFSM5_08585</name>
</gene>
<dbReference type="InterPro" id="IPR023298">
    <property type="entry name" value="ATPase_P-typ_TM_dom_sf"/>
</dbReference>
<feature type="transmembrane region" description="Helical" evidence="10">
    <location>
        <begin position="708"/>
        <end position="732"/>
    </location>
</feature>
<dbReference type="InterPro" id="IPR023299">
    <property type="entry name" value="ATPase_P-typ_cyto_dom_N"/>
</dbReference>
<dbReference type="SUPFAM" id="SSF81665">
    <property type="entry name" value="Calcium ATPase, transmembrane domain M"/>
    <property type="match status" value="1"/>
</dbReference>
<dbReference type="InterPro" id="IPR018303">
    <property type="entry name" value="ATPase_P-typ_P_site"/>
</dbReference>
<keyword evidence="8 10" id="KW-1133">Transmembrane helix</keyword>
<evidence type="ECO:0000313" key="12">
    <source>
        <dbReference type="EMBL" id="MFD2262940.1"/>
    </source>
</evidence>
<evidence type="ECO:0000259" key="11">
    <source>
        <dbReference type="SMART" id="SM00831"/>
    </source>
</evidence>
<dbReference type="InterPro" id="IPR044492">
    <property type="entry name" value="P_typ_ATPase_HD_dom"/>
</dbReference>
<feature type="transmembrane region" description="Helical" evidence="10">
    <location>
        <begin position="233"/>
        <end position="254"/>
    </location>
</feature>
<dbReference type="PANTHER" id="PTHR43294">
    <property type="entry name" value="SODIUM/POTASSIUM-TRANSPORTING ATPASE SUBUNIT ALPHA"/>
    <property type="match status" value="1"/>
</dbReference>
<dbReference type="InterPro" id="IPR059000">
    <property type="entry name" value="ATPase_P-type_domA"/>
</dbReference>
<dbReference type="InterPro" id="IPR036412">
    <property type="entry name" value="HAD-like_sf"/>
</dbReference>
<dbReference type="SUPFAM" id="SSF81653">
    <property type="entry name" value="Calcium ATPase, transduction domain A"/>
    <property type="match status" value="1"/>
</dbReference>
<reference evidence="13" key="1">
    <citation type="journal article" date="2019" name="Int. J. Syst. Evol. Microbiol.">
        <title>The Global Catalogue of Microorganisms (GCM) 10K type strain sequencing project: providing services to taxonomists for standard genome sequencing and annotation.</title>
        <authorList>
            <consortium name="The Broad Institute Genomics Platform"/>
            <consortium name="The Broad Institute Genome Sequencing Center for Infectious Disease"/>
            <person name="Wu L."/>
            <person name="Ma J."/>
        </authorList>
    </citation>
    <scope>NUCLEOTIDE SEQUENCE [LARGE SCALE GENOMIC DNA]</scope>
    <source>
        <strain evidence="13">CGMCC 1.19062</strain>
    </source>
</reference>
<name>A0ABW5DQA2_9PROT</name>
<evidence type="ECO:0000256" key="4">
    <source>
        <dbReference type="ARBA" id="ARBA00022692"/>
    </source>
</evidence>
<keyword evidence="4 10" id="KW-0812">Transmembrane</keyword>
<dbReference type="PRINTS" id="PR00120">
    <property type="entry name" value="HATPASE"/>
</dbReference>
<feature type="transmembrane region" description="Helical" evidence="10">
    <location>
        <begin position="640"/>
        <end position="661"/>
    </location>
</feature>
<evidence type="ECO:0000256" key="6">
    <source>
        <dbReference type="ARBA" id="ARBA00022840"/>
    </source>
</evidence>
<dbReference type="InterPro" id="IPR006068">
    <property type="entry name" value="ATPase_P-typ_cation-transptr_C"/>
</dbReference>
<dbReference type="SFLD" id="SFLDG00002">
    <property type="entry name" value="C1.7:_P-type_atpase_like"/>
    <property type="match status" value="1"/>
</dbReference>
<keyword evidence="9 10" id="KW-0472">Membrane</keyword>
<dbReference type="SMART" id="SM00831">
    <property type="entry name" value="Cation_ATPase_N"/>
    <property type="match status" value="1"/>
</dbReference>
<evidence type="ECO:0000256" key="1">
    <source>
        <dbReference type="ARBA" id="ARBA00004651"/>
    </source>
</evidence>
<dbReference type="InterPro" id="IPR008250">
    <property type="entry name" value="ATPase_P-typ_transduc_dom_A_sf"/>
</dbReference>
<comment type="caution">
    <text evidence="12">The sequence shown here is derived from an EMBL/GenBank/DDBJ whole genome shotgun (WGS) entry which is preliminary data.</text>
</comment>
<evidence type="ECO:0000313" key="13">
    <source>
        <dbReference type="Proteomes" id="UP001597295"/>
    </source>
</evidence>
<feature type="transmembrane region" description="Helical" evidence="10">
    <location>
        <begin position="808"/>
        <end position="832"/>
    </location>
</feature>
<dbReference type="Pfam" id="PF00122">
    <property type="entry name" value="E1-E2_ATPase"/>
    <property type="match status" value="1"/>
</dbReference>
<dbReference type="Pfam" id="PF00690">
    <property type="entry name" value="Cation_ATPase_N"/>
    <property type="match status" value="1"/>
</dbReference>
<dbReference type="PROSITE" id="PS00154">
    <property type="entry name" value="ATPASE_E1_E2"/>
    <property type="match status" value="1"/>
</dbReference>
<dbReference type="InterPro" id="IPR001757">
    <property type="entry name" value="P_typ_ATPase"/>
</dbReference>